<dbReference type="Pfam" id="PF13365">
    <property type="entry name" value="Trypsin_2"/>
    <property type="match status" value="1"/>
</dbReference>
<reference evidence="6" key="1">
    <citation type="submission" date="2019-01" db="EMBL/GenBank/DDBJ databases">
        <title>Draft genomes of a novel of Sporanaerobacter strains.</title>
        <authorList>
            <person name="Ma S."/>
        </authorList>
    </citation>
    <scope>NUCLEOTIDE SEQUENCE [LARGE SCALE GENOMIC DNA]</scope>
    <source>
        <strain evidence="6">NJN-17</strain>
    </source>
</reference>
<dbReference type="SUPFAM" id="SSF50494">
    <property type="entry name" value="Trypsin-like serine proteases"/>
    <property type="match status" value="1"/>
</dbReference>
<sequence>MDDRDSPIRYYSGYNRKPPRRGGFFSYFVVALIAAVIGGVITAYIAPNYLYGNIIPVPDIYKAQQNISVPQNVNITPDYDITPVSAVVKKGMDSVVGITTVEVVRDFFWAREVEGIGSGIIINSNGYILTNSHVIGDGQAKKITVLFENGDKQSGNVLWYDPSLDLAILKVNATGLPEATLGDSDNLEVGQLAVAIGNPLGLDFQRTVTSGIISGLHRTIKVDSSTVIEDLIQTDASINPGNSGGPLLNEKGEVIGINTAKIQTAEGLGFSLPINLAKPILEEVIKEGDYQTVYMGITGVEVERYENQLGIDLNVDSGLIILEVSSNSPGSKAGLKNGDVLIKIDNQTVENMNQLRKLLYKYKKNDKATLTIIRDGKEIKKEIKFTKLK</sequence>
<keyword evidence="6" id="KW-1185">Reference proteome</keyword>
<dbReference type="SMART" id="SM00228">
    <property type="entry name" value="PDZ"/>
    <property type="match status" value="1"/>
</dbReference>
<dbReference type="Gene3D" id="2.30.42.10">
    <property type="match status" value="1"/>
</dbReference>
<feature type="transmembrane region" description="Helical" evidence="3">
    <location>
        <begin position="24"/>
        <end position="46"/>
    </location>
</feature>
<proteinExistence type="predicted"/>
<organism evidence="5 6">
    <name type="scientific">Acidilutibacter cellobiosedens</name>
    <dbReference type="NCBI Taxonomy" id="2507161"/>
    <lineage>
        <taxon>Bacteria</taxon>
        <taxon>Bacillati</taxon>
        <taxon>Bacillota</taxon>
        <taxon>Tissierellia</taxon>
        <taxon>Tissierellales</taxon>
        <taxon>Acidilutibacteraceae</taxon>
        <taxon>Acidilutibacter</taxon>
    </lineage>
</organism>
<dbReference type="Pfam" id="PF13180">
    <property type="entry name" value="PDZ_2"/>
    <property type="match status" value="1"/>
</dbReference>
<dbReference type="PRINTS" id="PR00834">
    <property type="entry name" value="PROTEASES2C"/>
</dbReference>
<dbReference type="RefSeq" id="WP_071141204.1">
    <property type="nucleotide sequence ID" value="NZ_CP035282.1"/>
</dbReference>
<dbReference type="SUPFAM" id="SSF50156">
    <property type="entry name" value="PDZ domain-like"/>
    <property type="match status" value="1"/>
</dbReference>
<dbReference type="InterPro" id="IPR001478">
    <property type="entry name" value="PDZ"/>
</dbReference>
<accession>A0A410QGT0</accession>
<dbReference type="EMBL" id="CP035282">
    <property type="protein sequence ID" value="QAT63283.1"/>
    <property type="molecule type" value="Genomic_DNA"/>
</dbReference>
<keyword evidence="3" id="KW-1133">Transmembrane helix</keyword>
<dbReference type="GO" id="GO:0004252">
    <property type="term" value="F:serine-type endopeptidase activity"/>
    <property type="evidence" value="ECO:0007669"/>
    <property type="project" value="InterPro"/>
</dbReference>
<dbReference type="PANTHER" id="PTHR43343">
    <property type="entry name" value="PEPTIDASE S12"/>
    <property type="match status" value="1"/>
</dbReference>
<dbReference type="OrthoDB" id="9758917at2"/>
<evidence type="ECO:0000313" key="5">
    <source>
        <dbReference type="EMBL" id="QAT63283.1"/>
    </source>
</evidence>
<dbReference type="AlphaFoldDB" id="A0A410QGT0"/>
<dbReference type="InterPro" id="IPR051201">
    <property type="entry name" value="Chloro_Bact_Ser_Proteases"/>
</dbReference>
<feature type="domain" description="PDZ" evidence="4">
    <location>
        <begin position="299"/>
        <end position="376"/>
    </location>
</feature>
<evidence type="ECO:0000313" key="6">
    <source>
        <dbReference type="Proteomes" id="UP000287969"/>
    </source>
</evidence>
<evidence type="ECO:0000259" key="4">
    <source>
        <dbReference type="PROSITE" id="PS50106"/>
    </source>
</evidence>
<keyword evidence="3" id="KW-0472">Membrane</keyword>
<dbReference type="PANTHER" id="PTHR43343:SF3">
    <property type="entry name" value="PROTEASE DO-LIKE 8, CHLOROPLASTIC"/>
    <property type="match status" value="1"/>
</dbReference>
<protein>
    <submittedName>
        <fullName evidence="5">PDZ domain-containing protein</fullName>
    </submittedName>
</protein>
<keyword evidence="1" id="KW-0645">Protease</keyword>
<name>A0A410QGT0_9FIRM</name>
<evidence type="ECO:0000256" key="2">
    <source>
        <dbReference type="ARBA" id="ARBA00022801"/>
    </source>
</evidence>
<keyword evidence="3" id="KW-0812">Transmembrane</keyword>
<gene>
    <name evidence="5" type="ORF">EQM13_17795</name>
</gene>
<evidence type="ECO:0000256" key="3">
    <source>
        <dbReference type="SAM" id="Phobius"/>
    </source>
</evidence>
<dbReference type="InterPro" id="IPR036034">
    <property type="entry name" value="PDZ_sf"/>
</dbReference>
<dbReference type="Gene3D" id="2.40.10.120">
    <property type="match status" value="1"/>
</dbReference>
<dbReference type="InterPro" id="IPR001940">
    <property type="entry name" value="Peptidase_S1C"/>
</dbReference>
<keyword evidence="2" id="KW-0378">Hydrolase</keyword>
<dbReference type="GO" id="GO:0006508">
    <property type="term" value="P:proteolysis"/>
    <property type="evidence" value="ECO:0007669"/>
    <property type="project" value="UniProtKB-KW"/>
</dbReference>
<dbReference type="PROSITE" id="PS50106">
    <property type="entry name" value="PDZ"/>
    <property type="match status" value="1"/>
</dbReference>
<dbReference type="InterPro" id="IPR009003">
    <property type="entry name" value="Peptidase_S1_PA"/>
</dbReference>
<dbReference type="KEGG" id="spoa:EQM13_17795"/>
<evidence type="ECO:0000256" key="1">
    <source>
        <dbReference type="ARBA" id="ARBA00022670"/>
    </source>
</evidence>
<dbReference type="Proteomes" id="UP000287969">
    <property type="component" value="Chromosome"/>
</dbReference>